<evidence type="ECO:0000313" key="2">
    <source>
        <dbReference type="EMBL" id="ACE03443.1"/>
    </source>
</evidence>
<dbReference type="InterPro" id="IPR012337">
    <property type="entry name" value="RNaseH-like_sf"/>
</dbReference>
<dbReference type="STRING" id="331678.Cphamn1_0479"/>
<proteinExistence type="predicted"/>
<accession>B3EM65</accession>
<dbReference type="SMART" id="SM00479">
    <property type="entry name" value="EXOIII"/>
    <property type="match status" value="1"/>
</dbReference>
<dbReference type="KEGG" id="cpb:Cphamn1_0479"/>
<dbReference type="GO" id="GO:0003676">
    <property type="term" value="F:nucleic acid binding"/>
    <property type="evidence" value="ECO:0007669"/>
    <property type="project" value="InterPro"/>
</dbReference>
<name>B3EM65_CHLPB</name>
<dbReference type="GO" id="GO:0008408">
    <property type="term" value="F:3'-5' exonuclease activity"/>
    <property type="evidence" value="ECO:0007669"/>
    <property type="project" value="TreeGrafter"/>
</dbReference>
<dbReference type="eggNOG" id="COG2176">
    <property type="taxonomic scope" value="Bacteria"/>
</dbReference>
<dbReference type="SUPFAM" id="SSF53098">
    <property type="entry name" value="Ribonuclease H-like"/>
    <property type="match status" value="1"/>
</dbReference>
<dbReference type="InterPro" id="IPR036397">
    <property type="entry name" value="RNaseH_sf"/>
</dbReference>
<keyword evidence="2" id="KW-0540">Nuclease</keyword>
<dbReference type="GO" id="GO:0045004">
    <property type="term" value="P:DNA replication proofreading"/>
    <property type="evidence" value="ECO:0007669"/>
    <property type="project" value="TreeGrafter"/>
</dbReference>
<dbReference type="InterPro" id="IPR013520">
    <property type="entry name" value="Ribonucl_H"/>
</dbReference>
<keyword evidence="2" id="KW-0269">Exonuclease</keyword>
<reference evidence="2" key="1">
    <citation type="submission" date="2008-06" db="EMBL/GenBank/DDBJ databases">
        <title>Complete sequence of Chlorobium phaeobacteroides BS1.</title>
        <authorList>
            <consortium name="US DOE Joint Genome Institute"/>
            <person name="Lucas S."/>
            <person name="Copeland A."/>
            <person name="Lapidus A."/>
            <person name="Glavina del Rio T."/>
            <person name="Dalin E."/>
            <person name="Tice H."/>
            <person name="Bruce D."/>
            <person name="Goodwin L."/>
            <person name="Pitluck S."/>
            <person name="Schmutz J."/>
            <person name="Larimer F."/>
            <person name="Land M."/>
            <person name="Hauser L."/>
            <person name="Kyrpides N."/>
            <person name="Ovchinnikova G."/>
            <person name="Li T."/>
            <person name="Liu Z."/>
            <person name="Zhao F."/>
            <person name="Overmann J."/>
            <person name="Bryant D.A."/>
            <person name="Richardson P."/>
        </authorList>
    </citation>
    <scope>NUCLEOTIDE SEQUENCE [LARGE SCALE GENOMIC DNA]</scope>
    <source>
        <strain evidence="2">BS1</strain>
    </source>
</reference>
<sequence length="159" mass="18383">MNSVPLLITNEMLKDKPCCEEVMLEFSGFIADHNIVAHNASFDRRFLDSELKRANRKYEGSCCCSLLLSRRVYQDSPNHTLQTLVSHAGIPETGTFHRALADAEMTAYLWLSMIDRIRRQYGIPEISFDQLRELSRVDKLYAHRYLCALAEEPWNNVKT</sequence>
<dbReference type="PANTHER" id="PTHR30231">
    <property type="entry name" value="DNA POLYMERASE III SUBUNIT EPSILON"/>
    <property type="match status" value="1"/>
</dbReference>
<dbReference type="Pfam" id="PF00929">
    <property type="entry name" value="RNase_T"/>
    <property type="match status" value="1"/>
</dbReference>
<dbReference type="GO" id="GO:0005829">
    <property type="term" value="C:cytosol"/>
    <property type="evidence" value="ECO:0007669"/>
    <property type="project" value="TreeGrafter"/>
</dbReference>
<dbReference type="AlphaFoldDB" id="B3EM65"/>
<protein>
    <submittedName>
        <fullName evidence="2">Exonuclease RNase T and DNA polymerase III</fullName>
    </submittedName>
</protein>
<dbReference type="EMBL" id="CP001101">
    <property type="protein sequence ID" value="ACE03443.1"/>
    <property type="molecule type" value="Genomic_DNA"/>
</dbReference>
<dbReference type="CDD" id="cd06127">
    <property type="entry name" value="DEDDh"/>
    <property type="match status" value="1"/>
</dbReference>
<gene>
    <name evidence="2" type="ordered locus">Cphamn1_0479</name>
</gene>
<keyword evidence="2" id="KW-0378">Hydrolase</keyword>
<dbReference type="PANTHER" id="PTHR30231:SF37">
    <property type="entry name" value="EXODEOXYRIBONUCLEASE 10"/>
    <property type="match status" value="1"/>
</dbReference>
<dbReference type="HOGENOM" id="CLU_1657704_0_0_10"/>
<organism evidence="2">
    <name type="scientific">Chlorobium phaeobacteroides (strain BS1)</name>
    <dbReference type="NCBI Taxonomy" id="331678"/>
    <lineage>
        <taxon>Bacteria</taxon>
        <taxon>Pseudomonadati</taxon>
        <taxon>Chlorobiota</taxon>
        <taxon>Chlorobiia</taxon>
        <taxon>Chlorobiales</taxon>
        <taxon>Chlorobiaceae</taxon>
        <taxon>Chlorobium/Pelodictyon group</taxon>
        <taxon>Chlorobium</taxon>
    </lineage>
</organism>
<dbReference type="Gene3D" id="3.30.420.10">
    <property type="entry name" value="Ribonuclease H-like superfamily/Ribonuclease H"/>
    <property type="match status" value="1"/>
</dbReference>
<evidence type="ECO:0000259" key="1">
    <source>
        <dbReference type="SMART" id="SM00479"/>
    </source>
</evidence>
<feature type="domain" description="Exonuclease" evidence="1">
    <location>
        <begin position="1"/>
        <end position="119"/>
    </location>
</feature>